<protein>
    <recommendedName>
        <fullName evidence="3">methylated-DNA--[protein]-cysteine S-methyltransferase</fullName>
        <ecNumber evidence="3">2.1.1.63</ecNumber>
    </recommendedName>
</protein>
<dbReference type="SUPFAM" id="SSF46767">
    <property type="entry name" value="Methylated DNA-protein cysteine methyltransferase, C-terminal domain"/>
    <property type="match status" value="1"/>
</dbReference>
<dbReference type="FunFam" id="1.10.10.10:FF:000214">
    <property type="entry name" value="Methylated-DNA--protein-cysteine methyltransferase"/>
    <property type="match status" value="1"/>
</dbReference>
<evidence type="ECO:0000256" key="4">
    <source>
        <dbReference type="ARBA" id="ARBA00022603"/>
    </source>
</evidence>
<keyword evidence="7" id="KW-0234">DNA repair</keyword>
<sequence>MWSHVFDHGIEIDDSRIEASSETIRDQLREYEDGARETFVLEIAYPDDFTGAVMRPIAAIPFGETRTYGDLAADLETAPIAVGQACGRNPVPVVVPCHRVVGHDSLGGYAGGLALKRRLLEHEGGSIPGLEHQ</sequence>
<dbReference type="Gene3D" id="1.10.10.10">
    <property type="entry name" value="Winged helix-like DNA-binding domain superfamily/Winged helix DNA-binding domain"/>
    <property type="match status" value="1"/>
</dbReference>
<dbReference type="GO" id="GO:0003908">
    <property type="term" value="F:methylated-DNA-[protein]-cysteine S-methyltransferase activity"/>
    <property type="evidence" value="ECO:0007669"/>
    <property type="project" value="UniProtKB-EC"/>
</dbReference>
<comment type="catalytic activity">
    <reaction evidence="1">
        <text>a 4-O-methyl-thymidine in DNA + L-cysteinyl-[protein] = a thymidine in DNA + S-methyl-L-cysteinyl-[protein]</text>
        <dbReference type="Rhea" id="RHEA:53428"/>
        <dbReference type="Rhea" id="RHEA-COMP:10131"/>
        <dbReference type="Rhea" id="RHEA-COMP:10132"/>
        <dbReference type="Rhea" id="RHEA-COMP:13555"/>
        <dbReference type="Rhea" id="RHEA-COMP:13556"/>
        <dbReference type="ChEBI" id="CHEBI:29950"/>
        <dbReference type="ChEBI" id="CHEBI:82612"/>
        <dbReference type="ChEBI" id="CHEBI:137386"/>
        <dbReference type="ChEBI" id="CHEBI:137387"/>
        <dbReference type="EC" id="2.1.1.63"/>
    </reaction>
</comment>
<evidence type="ECO:0000256" key="3">
    <source>
        <dbReference type="ARBA" id="ARBA00011918"/>
    </source>
</evidence>
<dbReference type="GeneID" id="14404194"/>
<comment type="catalytic activity">
    <reaction evidence="8">
        <text>a 6-O-methyl-2'-deoxyguanosine in DNA + L-cysteinyl-[protein] = S-methyl-L-cysteinyl-[protein] + a 2'-deoxyguanosine in DNA</text>
        <dbReference type="Rhea" id="RHEA:24000"/>
        <dbReference type="Rhea" id="RHEA-COMP:10131"/>
        <dbReference type="Rhea" id="RHEA-COMP:10132"/>
        <dbReference type="Rhea" id="RHEA-COMP:11367"/>
        <dbReference type="Rhea" id="RHEA-COMP:11368"/>
        <dbReference type="ChEBI" id="CHEBI:29950"/>
        <dbReference type="ChEBI" id="CHEBI:82612"/>
        <dbReference type="ChEBI" id="CHEBI:85445"/>
        <dbReference type="ChEBI" id="CHEBI:85448"/>
        <dbReference type="EC" id="2.1.1.63"/>
    </reaction>
</comment>
<dbReference type="InterPro" id="IPR036217">
    <property type="entry name" value="MethylDNA_cys_MeTrfase_DNAb"/>
</dbReference>
<evidence type="ECO:0000256" key="7">
    <source>
        <dbReference type="ARBA" id="ARBA00023204"/>
    </source>
</evidence>
<organism evidence="10 11">
    <name type="scientific">Natronococcus occultus SP4</name>
    <dbReference type="NCBI Taxonomy" id="694430"/>
    <lineage>
        <taxon>Archaea</taxon>
        <taxon>Methanobacteriati</taxon>
        <taxon>Methanobacteriota</taxon>
        <taxon>Stenosarchaea group</taxon>
        <taxon>Halobacteria</taxon>
        <taxon>Halobacteriales</taxon>
        <taxon>Natrialbaceae</taxon>
        <taxon>Natronococcus</taxon>
    </lineage>
</organism>
<name>L0JZX2_9EURY</name>
<dbReference type="GO" id="GO:0032259">
    <property type="term" value="P:methylation"/>
    <property type="evidence" value="ECO:0007669"/>
    <property type="project" value="UniProtKB-KW"/>
</dbReference>
<evidence type="ECO:0000256" key="5">
    <source>
        <dbReference type="ARBA" id="ARBA00022679"/>
    </source>
</evidence>
<evidence type="ECO:0000256" key="6">
    <source>
        <dbReference type="ARBA" id="ARBA00022763"/>
    </source>
</evidence>
<dbReference type="EC" id="2.1.1.63" evidence="3"/>
<evidence type="ECO:0000259" key="9">
    <source>
        <dbReference type="Pfam" id="PF01035"/>
    </source>
</evidence>
<dbReference type="OrthoDB" id="372118at2157"/>
<reference evidence="10 11" key="1">
    <citation type="submission" date="2012-11" db="EMBL/GenBank/DDBJ databases">
        <title>FINISHED of Natronococcus occultus SP4, DSM 3396.</title>
        <authorList>
            <consortium name="DOE Joint Genome Institute"/>
            <person name="Eisen J."/>
            <person name="Huntemann M."/>
            <person name="Wei C.-L."/>
            <person name="Han J."/>
            <person name="Detter J.C."/>
            <person name="Han C."/>
            <person name="Tapia R."/>
            <person name="Chen A."/>
            <person name="Kyrpides N."/>
            <person name="Mavromatis K."/>
            <person name="Markowitz V."/>
            <person name="Szeto E."/>
            <person name="Ivanova N."/>
            <person name="Mikhailova N."/>
            <person name="Ovchinnikova G."/>
            <person name="Pagani I."/>
            <person name="Pati A."/>
            <person name="Goodwin L."/>
            <person name="Nordberg H.P."/>
            <person name="Cantor M.N."/>
            <person name="Hua S.X."/>
            <person name="Woyke T."/>
            <person name="Eisen J."/>
            <person name="Klenk H.-P."/>
            <person name="Klenk H.-P."/>
        </authorList>
    </citation>
    <scope>NUCLEOTIDE SEQUENCE [LARGE SCALE GENOMIC DNA]</scope>
    <source>
        <strain evidence="10 11">SP4</strain>
    </source>
</reference>
<dbReference type="Pfam" id="PF01035">
    <property type="entry name" value="DNA_binding_1"/>
    <property type="match status" value="1"/>
</dbReference>
<evidence type="ECO:0000256" key="2">
    <source>
        <dbReference type="ARBA" id="ARBA00008711"/>
    </source>
</evidence>
<dbReference type="KEGG" id="nou:Natoc_2510"/>
<dbReference type="InterPro" id="IPR001497">
    <property type="entry name" value="MethylDNA_cys_MeTrfase_AS"/>
</dbReference>
<keyword evidence="6" id="KW-0227">DNA damage</keyword>
<dbReference type="NCBIfam" id="TIGR00589">
    <property type="entry name" value="ogt"/>
    <property type="match status" value="1"/>
</dbReference>
<evidence type="ECO:0000313" key="11">
    <source>
        <dbReference type="Proteomes" id="UP000010878"/>
    </source>
</evidence>
<evidence type="ECO:0000256" key="8">
    <source>
        <dbReference type="ARBA" id="ARBA00049348"/>
    </source>
</evidence>
<dbReference type="Proteomes" id="UP000010878">
    <property type="component" value="Chromosome"/>
</dbReference>
<dbReference type="HOGENOM" id="CLU_000445_52_4_2"/>
<evidence type="ECO:0000256" key="1">
    <source>
        <dbReference type="ARBA" id="ARBA00001286"/>
    </source>
</evidence>
<dbReference type="InterPro" id="IPR014048">
    <property type="entry name" value="MethylDNA_cys_MeTrfase_DNA-bd"/>
</dbReference>
<dbReference type="PROSITE" id="PS00374">
    <property type="entry name" value="MGMT"/>
    <property type="match status" value="1"/>
</dbReference>
<dbReference type="RefSeq" id="WP_015321721.1">
    <property type="nucleotide sequence ID" value="NC_019974.1"/>
</dbReference>
<dbReference type="eggNOG" id="arCOG02724">
    <property type="taxonomic scope" value="Archaea"/>
</dbReference>
<dbReference type="InterPro" id="IPR036388">
    <property type="entry name" value="WH-like_DNA-bd_sf"/>
</dbReference>
<proteinExistence type="inferred from homology"/>
<dbReference type="CDD" id="cd06445">
    <property type="entry name" value="ATase"/>
    <property type="match status" value="1"/>
</dbReference>
<feature type="domain" description="Methylated-DNA-[protein]-cysteine S-methyltransferase DNA binding" evidence="9">
    <location>
        <begin position="48"/>
        <end position="124"/>
    </location>
</feature>
<evidence type="ECO:0000313" key="10">
    <source>
        <dbReference type="EMBL" id="AGB38281.1"/>
    </source>
</evidence>
<gene>
    <name evidence="10" type="ORF">Natoc_2510</name>
</gene>
<accession>L0JZX2</accession>
<dbReference type="PANTHER" id="PTHR10815">
    <property type="entry name" value="METHYLATED-DNA--PROTEIN-CYSTEINE METHYLTRANSFERASE"/>
    <property type="match status" value="1"/>
</dbReference>
<keyword evidence="11" id="KW-1185">Reference proteome</keyword>
<dbReference type="PANTHER" id="PTHR10815:SF13">
    <property type="entry name" value="METHYLATED-DNA--PROTEIN-CYSTEINE METHYLTRANSFERASE"/>
    <property type="match status" value="1"/>
</dbReference>
<dbReference type="STRING" id="694430.Natoc_2510"/>
<comment type="similarity">
    <text evidence="2">Belongs to the MGMT family.</text>
</comment>
<dbReference type="GO" id="GO:0006281">
    <property type="term" value="P:DNA repair"/>
    <property type="evidence" value="ECO:0007669"/>
    <property type="project" value="UniProtKB-KW"/>
</dbReference>
<dbReference type="AlphaFoldDB" id="L0JZX2"/>
<dbReference type="EMBL" id="CP003929">
    <property type="protein sequence ID" value="AGB38281.1"/>
    <property type="molecule type" value="Genomic_DNA"/>
</dbReference>
<keyword evidence="4 10" id="KW-0489">Methyltransferase</keyword>
<keyword evidence="5 10" id="KW-0808">Transferase</keyword>